<dbReference type="Proteomes" id="UP000030746">
    <property type="component" value="Unassembled WGS sequence"/>
</dbReference>
<dbReference type="PANTHER" id="PTHR45418:SF1">
    <property type="entry name" value="CANCER_TESTIS ANTIGEN 55"/>
    <property type="match status" value="1"/>
</dbReference>
<keyword evidence="16" id="KW-1185">Reference proteome</keyword>
<comment type="similarity">
    <text evidence="2">Belongs to the DNA2/NAM7 helicase family. SDE3 subfamily.</text>
</comment>
<evidence type="ECO:0000256" key="11">
    <source>
        <dbReference type="ARBA" id="ARBA00047984"/>
    </source>
</evidence>
<keyword evidence="12" id="KW-0472">Membrane</keyword>
<dbReference type="RefSeq" id="XP_009049871.1">
    <property type="nucleotide sequence ID" value="XM_009051623.1"/>
</dbReference>
<evidence type="ECO:0000256" key="9">
    <source>
        <dbReference type="ARBA" id="ARBA00022884"/>
    </source>
</evidence>
<evidence type="ECO:0000256" key="7">
    <source>
        <dbReference type="ARBA" id="ARBA00022806"/>
    </source>
</evidence>
<evidence type="ECO:0000256" key="5">
    <source>
        <dbReference type="ARBA" id="ARBA00022741"/>
    </source>
</evidence>
<dbReference type="GO" id="GO:0036464">
    <property type="term" value="C:cytoplasmic ribonucleoprotein granule"/>
    <property type="evidence" value="ECO:0007669"/>
    <property type="project" value="UniProtKB-SubCell"/>
</dbReference>
<evidence type="ECO:0000259" key="14">
    <source>
        <dbReference type="Pfam" id="PF13087"/>
    </source>
</evidence>
<reference evidence="15 16" key="1">
    <citation type="journal article" date="2013" name="Nature">
        <title>Insights into bilaterian evolution from three spiralian genomes.</title>
        <authorList>
            <person name="Simakov O."/>
            <person name="Marletaz F."/>
            <person name="Cho S.J."/>
            <person name="Edsinger-Gonzales E."/>
            <person name="Havlak P."/>
            <person name="Hellsten U."/>
            <person name="Kuo D.H."/>
            <person name="Larsson T."/>
            <person name="Lv J."/>
            <person name="Arendt D."/>
            <person name="Savage R."/>
            <person name="Osoegawa K."/>
            <person name="de Jong P."/>
            <person name="Grimwood J."/>
            <person name="Chapman J.A."/>
            <person name="Shapiro H."/>
            <person name="Aerts A."/>
            <person name="Otillar R.P."/>
            <person name="Terry A.Y."/>
            <person name="Boore J.L."/>
            <person name="Grigoriev I.V."/>
            <person name="Lindberg D.R."/>
            <person name="Seaver E.C."/>
            <person name="Weisblat D.A."/>
            <person name="Putnam N.H."/>
            <person name="Rokhsar D.S."/>
        </authorList>
    </citation>
    <scope>NUCLEOTIDE SEQUENCE [LARGE SCALE GENOMIC DNA]</scope>
</reference>
<evidence type="ECO:0000256" key="1">
    <source>
        <dbReference type="ARBA" id="ARBA00004331"/>
    </source>
</evidence>
<accession>V4AWK4</accession>
<dbReference type="EC" id="3.6.4.13" evidence="3"/>
<keyword evidence="7" id="KW-0347">Helicase</keyword>
<keyword evidence="4" id="KW-0963">Cytoplasm</keyword>
<dbReference type="GO" id="GO:0005524">
    <property type="term" value="F:ATP binding"/>
    <property type="evidence" value="ECO:0007669"/>
    <property type="project" value="UniProtKB-KW"/>
</dbReference>
<keyword evidence="12" id="KW-1133">Transmembrane helix</keyword>
<feature type="transmembrane region" description="Helical" evidence="12">
    <location>
        <begin position="441"/>
        <end position="461"/>
    </location>
</feature>
<comment type="subcellular location">
    <subcellularLocation>
        <location evidence="1">Cytoplasm</location>
        <location evidence="1">Cytoplasmic ribonucleoprotein granule</location>
    </subcellularLocation>
</comment>
<keyword evidence="9" id="KW-0694">RNA-binding</keyword>
<keyword evidence="8" id="KW-0067">ATP-binding</keyword>
<dbReference type="InterPro" id="IPR041677">
    <property type="entry name" value="DNA2/NAM7_AAA_11"/>
</dbReference>
<evidence type="ECO:0000256" key="4">
    <source>
        <dbReference type="ARBA" id="ARBA00022490"/>
    </source>
</evidence>
<dbReference type="GO" id="GO:0031047">
    <property type="term" value="P:regulatory ncRNA-mediated gene silencing"/>
    <property type="evidence" value="ECO:0007669"/>
    <property type="project" value="UniProtKB-KW"/>
</dbReference>
<dbReference type="STRING" id="225164.V4AWK4"/>
<evidence type="ECO:0000256" key="10">
    <source>
        <dbReference type="ARBA" id="ARBA00023158"/>
    </source>
</evidence>
<sequence>NKEQASAIKHIVSGTSRPAPYLVFGPPGTGKTFTIVEAMKQVSHDFQLVQTHILACTPSNNAADLITERLLDNENILGGILRLNAVSRSWKSVPDRIKSVCNHNKESGTYYYPNKQTIQKYRVIVCTAITAGRLSSARFPKGHFTHVFFDEAGHSLEPETLISVTNILTIGTGLLVLAGDQKQLGPILRSPFAIKYGLNMSLLERYMTQEDVYAKIASESGVMKYNPNVLTKLVKNYRSHADILHHPNQLFYDNELEACADKSIANMMCGWEGLPNKKFPIIFHPLYGEELREERSPSFFNPEEAYLVLQYVKDLKKLTGKYKLEDKDIGIITPYQKQVQKIQHMMSSNRWKNIRVGSVEEFQGQERKVIIVSTVRSSPEFLSLDINFKLGFLRNPKRFNVTVTRAKSLLIIIGNPNILSLDDNWSRYEVVYCRLRDIKRFFMVNLNFLSSGVLIIASYILRYHFLTAKVIPPLLLTWSMSFQSKKKVWISKTEFITSLYIIIDIYKTIP</sequence>
<keyword evidence="10" id="KW-0943">RNA-mediated gene silencing</keyword>
<gene>
    <name evidence="15" type="ORF">LOTGIDRAFT_113531</name>
</gene>
<evidence type="ECO:0000256" key="8">
    <source>
        <dbReference type="ARBA" id="ARBA00022840"/>
    </source>
</evidence>
<dbReference type="KEGG" id="lgi:LOTGIDRAFT_113531"/>
<dbReference type="OMA" id="WALNDIR"/>
<dbReference type="InterPro" id="IPR026122">
    <property type="entry name" value="MOV-10/SDE3_DEXXQ/H-box"/>
</dbReference>
<feature type="domain" description="DNA2/NAM7 helicase-like C-terminal" evidence="14">
    <location>
        <begin position="201"/>
        <end position="416"/>
    </location>
</feature>
<proteinExistence type="inferred from homology"/>
<dbReference type="GO" id="GO:0003723">
    <property type="term" value="F:RNA binding"/>
    <property type="evidence" value="ECO:0007669"/>
    <property type="project" value="UniProtKB-KW"/>
</dbReference>
<evidence type="ECO:0000256" key="3">
    <source>
        <dbReference type="ARBA" id="ARBA00012552"/>
    </source>
</evidence>
<feature type="non-terminal residue" evidence="15">
    <location>
        <position position="1"/>
    </location>
</feature>
<feature type="domain" description="DNA2/NAM7 helicase helicase" evidence="13">
    <location>
        <begin position="1"/>
        <end position="75"/>
    </location>
</feature>
<dbReference type="GeneID" id="20230975"/>
<evidence type="ECO:0000256" key="6">
    <source>
        <dbReference type="ARBA" id="ARBA00022801"/>
    </source>
</evidence>
<comment type="catalytic activity">
    <reaction evidence="11">
        <text>ATP + H2O = ADP + phosphate + H(+)</text>
        <dbReference type="Rhea" id="RHEA:13065"/>
        <dbReference type="ChEBI" id="CHEBI:15377"/>
        <dbReference type="ChEBI" id="CHEBI:15378"/>
        <dbReference type="ChEBI" id="CHEBI:30616"/>
        <dbReference type="ChEBI" id="CHEBI:43474"/>
        <dbReference type="ChEBI" id="CHEBI:456216"/>
        <dbReference type="EC" id="3.6.4.13"/>
    </reaction>
</comment>
<dbReference type="Pfam" id="PF13087">
    <property type="entry name" value="AAA_12"/>
    <property type="match status" value="1"/>
</dbReference>
<dbReference type="PANTHER" id="PTHR45418">
    <property type="entry name" value="CANCER/TESTIS ANTIGEN 55"/>
    <property type="match status" value="1"/>
</dbReference>
<feature type="domain" description="DNA2/NAM7 helicase helicase" evidence="13">
    <location>
        <begin position="111"/>
        <end position="190"/>
    </location>
</feature>
<keyword evidence="6" id="KW-0378">Hydrolase</keyword>
<keyword evidence="12" id="KW-0812">Transmembrane</keyword>
<dbReference type="FunFam" id="3.40.50.300:FF:000608">
    <property type="entry name" value="Mov10 RISC complex RNA helicase"/>
    <property type="match status" value="1"/>
</dbReference>
<dbReference type="CDD" id="cd18038">
    <property type="entry name" value="DEXXQc_Helz-like"/>
    <property type="match status" value="1"/>
</dbReference>
<dbReference type="GO" id="GO:0032574">
    <property type="term" value="F:5'-3' RNA helicase activity"/>
    <property type="evidence" value="ECO:0007669"/>
    <property type="project" value="InterPro"/>
</dbReference>
<organism evidence="15 16">
    <name type="scientific">Lottia gigantea</name>
    <name type="common">Giant owl limpet</name>
    <dbReference type="NCBI Taxonomy" id="225164"/>
    <lineage>
        <taxon>Eukaryota</taxon>
        <taxon>Metazoa</taxon>
        <taxon>Spiralia</taxon>
        <taxon>Lophotrochozoa</taxon>
        <taxon>Mollusca</taxon>
        <taxon>Gastropoda</taxon>
        <taxon>Patellogastropoda</taxon>
        <taxon>Lottioidea</taxon>
        <taxon>Lottiidae</taxon>
        <taxon>Lottia</taxon>
    </lineage>
</organism>
<dbReference type="EMBL" id="KB201037">
    <property type="protein sequence ID" value="ESO99380.1"/>
    <property type="molecule type" value="Genomic_DNA"/>
</dbReference>
<dbReference type="InterPro" id="IPR041679">
    <property type="entry name" value="DNA2/NAM7-like_C"/>
</dbReference>
<dbReference type="SUPFAM" id="SSF52540">
    <property type="entry name" value="P-loop containing nucleoside triphosphate hydrolases"/>
    <property type="match status" value="1"/>
</dbReference>
<keyword evidence="5" id="KW-0547">Nucleotide-binding</keyword>
<dbReference type="CDD" id="cd18808">
    <property type="entry name" value="SF1_C_Upf1"/>
    <property type="match status" value="1"/>
</dbReference>
<name>V4AWK4_LOTGI</name>
<dbReference type="AlphaFoldDB" id="V4AWK4"/>
<evidence type="ECO:0000313" key="16">
    <source>
        <dbReference type="Proteomes" id="UP000030746"/>
    </source>
</evidence>
<evidence type="ECO:0000256" key="2">
    <source>
        <dbReference type="ARBA" id="ARBA00005601"/>
    </source>
</evidence>
<dbReference type="InterPro" id="IPR047187">
    <property type="entry name" value="SF1_C_Upf1"/>
</dbReference>
<dbReference type="OrthoDB" id="6513042at2759"/>
<evidence type="ECO:0000259" key="13">
    <source>
        <dbReference type="Pfam" id="PF13086"/>
    </source>
</evidence>
<dbReference type="Pfam" id="PF13086">
    <property type="entry name" value="AAA_11"/>
    <property type="match status" value="2"/>
</dbReference>
<protein>
    <recommendedName>
        <fullName evidence="3">RNA helicase</fullName>
        <ecNumber evidence="3">3.6.4.13</ecNumber>
    </recommendedName>
</protein>
<evidence type="ECO:0000256" key="12">
    <source>
        <dbReference type="SAM" id="Phobius"/>
    </source>
</evidence>
<dbReference type="CTD" id="20230975"/>
<dbReference type="Gene3D" id="3.40.50.300">
    <property type="entry name" value="P-loop containing nucleotide triphosphate hydrolases"/>
    <property type="match status" value="2"/>
</dbReference>
<evidence type="ECO:0000313" key="15">
    <source>
        <dbReference type="EMBL" id="ESO99380.1"/>
    </source>
</evidence>
<dbReference type="GO" id="GO:0016787">
    <property type="term" value="F:hydrolase activity"/>
    <property type="evidence" value="ECO:0007669"/>
    <property type="project" value="UniProtKB-KW"/>
</dbReference>
<dbReference type="InterPro" id="IPR027417">
    <property type="entry name" value="P-loop_NTPase"/>
</dbReference>
<dbReference type="HOGENOM" id="CLU_001666_6_4_1"/>